<feature type="region of interest" description="Disordered" evidence="1">
    <location>
        <begin position="1"/>
        <end position="38"/>
    </location>
</feature>
<keyword evidence="3" id="KW-1185">Reference proteome</keyword>
<accession>A0A026WG03</accession>
<organism evidence="2 3">
    <name type="scientific">Ooceraea biroi</name>
    <name type="common">Clonal raider ant</name>
    <name type="synonym">Cerapachys biroi</name>
    <dbReference type="NCBI Taxonomy" id="2015173"/>
    <lineage>
        <taxon>Eukaryota</taxon>
        <taxon>Metazoa</taxon>
        <taxon>Ecdysozoa</taxon>
        <taxon>Arthropoda</taxon>
        <taxon>Hexapoda</taxon>
        <taxon>Insecta</taxon>
        <taxon>Pterygota</taxon>
        <taxon>Neoptera</taxon>
        <taxon>Endopterygota</taxon>
        <taxon>Hymenoptera</taxon>
        <taxon>Apocrita</taxon>
        <taxon>Aculeata</taxon>
        <taxon>Formicoidea</taxon>
        <taxon>Formicidae</taxon>
        <taxon>Dorylinae</taxon>
        <taxon>Ooceraea</taxon>
    </lineage>
</organism>
<dbReference type="Proteomes" id="UP000053097">
    <property type="component" value="Unassembled WGS sequence"/>
</dbReference>
<gene>
    <name evidence="2" type="ORF">X777_05371</name>
</gene>
<feature type="compositionally biased region" description="Basic residues" evidence="1">
    <location>
        <begin position="1"/>
        <end position="10"/>
    </location>
</feature>
<reference evidence="2 3" key="1">
    <citation type="journal article" date="2014" name="Curr. Biol.">
        <title>The genome of the clonal raider ant Cerapachys biroi.</title>
        <authorList>
            <person name="Oxley P.R."/>
            <person name="Ji L."/>
            <person name="Fetter-Pruneda I."/>
            <person name="McKenzie S.K."/>
            <person name="Li C."/>
            <person name="Hu H."/>
            <person name="Zhang G."/>
            <person name="Kronauer D.J."/>
        </authorList>
    </citation>
    <scope>NUCLEOTIDE SEQUENCE [LARGE SCALE GENOMIC DNA]</scope>
</reference>
<name>A0A026WG03_OOCBI</name>
<evidence type="ECO:0000313" key="2">
    <source>
        <dbReference type="EMBL" id="EZA54868.1"/>
    </source>
</evidence>
<dbReference type="AlphaFoldDB" id="A0A026WG03"/>
<evidence type="ECO:0000256" key="1">
    <source>
        <dbReference type="SAM" id="MobiDB-lite"/>
    </source>
</evidence>
<evidence type="ECO:0000313" key="3">
    <source>
        <dbReference type="Proteomes" id="UP000053097"/>
    </source>
</evidence>
<dbReference type="EMBL" id="KK107235">
    <property type="protein sequence ID" value="EZA54868.1"/>
    <property type="molecule type" value="Genomic_DNA"/>
</dbReference>
<protein>
    <submittedName>
        <fullName evidence="2">Uncharacterized protein</fullName>
    </submittedName>
</protein>
<proteinExistence type="predicted"/>
<sequence length="74" mass="8800">MLSLTRGRKTKERDERIKGQERKIKKEEEEESPFDSGRCAQDEERLMQTHRQTKWAACNVREERHKYLHVSAGG</sequence>
<feature type="compositionally biased region" description="Basic and acidic residues" evidence="1">
    <location>
        <begin position="11"/>
        <end position="27"/>
    </location>
</feature>